<keyword evidence="2" id="KW-0812">Transmembrane</keyword>
<evidence type="ECO:0000256" key="2">
    <source>
        <dbReference type="SAM" id="Phobius"/>
    </source>
</evidence>
<dbReference type="STRING" id="587909.SAMN05421810_1077"/>
<dbReference type="OrthoDB" id="9795587at2"/>
<dbReference type="Pfam" id="PF00174">
    <property type="entry name" value="Oxidored_molyb"/>
    <property type="match status" value="1"/>
</dbReference>
<dbReference type="GO" id="GO:0008482">
    <property type="term" value="F:sulfite oxidase activity"/>
    <property type="evidence" value="ECO:0007669"/>
    <property type="project" value="TreeGrafter"/>
</dbReference>
<dbReference type="GO" id="GO:0043546">
    <property type="term" value="F:molybdopterin cofactor binding"/>
    <property type="evidence" value="ECO:0007669"/>
    <property type="project" value="TreeGrafter"/>
</dbReference>
<evidence type="ECO:0000259" key="3">
    <source>
        <dbReference type="Pfam" id="PF00174"/>
    </source>
</evidence>
<feature type="transmembrane region" description="Helical" evidence="2">
    <location>
        <begin position="100"/>
        <end position="118"/>
    </location>
</feature>
<gene>
    <name evidence="4" type="ORF">SAMN05421810_1077</name>
</gene>
<dbReference type="SUPFAM" id="SSF81296">
    <property type="entry name" value="E set domains"/>
    <property type="match status" value="1"/>
</dbReference>
<dbReference type="EMBL" id="FOWW01000007">
    <property type="protein sequence ID" value="SFQ40604.1"/>
    <property type="molecule type" value="Genomic_DNA"/>
</dbReference>
<feature type="domain" description="Oxidoreductase molybdopterin-binding" evidence="3">
    <location>
        <begin position="240"/>
        <end position="392"/>
    </location>
</feature>
<dbReference type="AlphaFoldDB" id="A0A1I5Y8U3"/>
<dbReference type="Proteomes" id="UP000198727">
    <property type="component" value="Unassembled WGS sequence"/>
</dbReference>
<organism evidence="4 5">
    <name type="scientific">Amycolatopsis arida</name>
    <dbReference type="NCBI Taxonomy" id="587909"/>
    <lineage>
        <taxon>Bacteria</taxon>
        <taxon>Bacillati</taxon>
        <taxon>Actinomycetota</taxon>
        <taxon>Actinomycetes</taxon>
        <taxon>Pseudonocardiales</taxon>
        <taxon>Pseudonocardiaceae</taxon>
        <taxon>Amycolatopsis</taxon>
    </lineage>
</organism>
<dbReference type="PANTHER" id="PTHR19372">
    <property type="entry name" value="SULFITE REDUCTASE"/>
    <property type="match status" value="1"/>
</dbReference>
<feature type="transmembrane region" description="Helical" evidence="2">
    <location>
        <begin position="124"/>
        <end position="144"/>
    </location>
</feature>
<dbReference type="Gene3D" id="2.60.40.650">
    <property type="match status" value="1"/>
</dbReference>
<dbReference type="GO" id="GO:0020037">
    <property type="term" value="F:heme binding"/>
    <property type="evidence" value="ECO:0007669"/>
    <property type="project" value="TreeGrafter"/>
</dbReference>
<dbReference type="PANTHER" id="PTHR19372:SF7">
    <property type="entry name" value="SULFITE OXIDASE, MITOCHONDRIAL"/>
    <property type="match status" value="1"/>
</dbReference>
<feature type="region of interest" description="Disordered" evidence="1">
    <location>
        <begin position="495"/>
        <end position="519"/>
    </location>
</feature>
<keyword evidence="2" id="KW-0472">Membrane</keyword>
<feature type="transmembrane region" description="Helical" evidence="2">
    <location>
        <begin position="165"/>
        <end position="186"/>
    </location>
</feature>
<keyword evidence="5" id="KW-1185">Reference proteome</keyword>
<dbReference type="InterPro" id="IPR036374">
    <property type="entry name" value="OxRdtase_Mopterin-bd_sf"/>
</dbReference>
<sequence length="519" mass="53859">MTDLGDDARLPARTAALVGVLALAAALAAGHLVAAFVGAGASPVVAVGATAIDLTPAWLKDFAVSAFGTYDKLVLLLGMAVVLLLAAIGAGLLSRRSPTPGLVVITVLGALAVAAVFTRPDLGQLAALAPLASLVAGALTFRALHRRAQPATDPGTLEPTDRRGFLIGAGGVAAGAGLAGLAGQWIGGGRDAAGSRAAVGDLAVADPAPAIPPGADFADLGTPTFLTPNDRFYRIDTALVVPRVRAEDWTLRISGMVDRELTLDYAAIRARPLVERTITMACVSNDVGGPYVSTANFLGVPLADLLREAGVRPGAEQLLSTSEDGWTCGTPVDAVLDPARGALLAIGMNGEPLPLEHGFPARMVVPGLYGYVSATKWVRDIEVTTWAARDAYWLSRGWAERAPVKTQSRIDTPDGSATLPAGRVTVAGVAWAPTIGITGVEIRLDRHSHEPGPWQPAELAAAVHENTWRMWRAELDVPPGRHRVACRAVDATGYTQTGERSSPAPDGATGWHTVTFTTE</sequence>
<evidence type="ECO:0000256" key="1">
    <source>
        <dbReference type="SAM" id="MobiDB-lite"/>
    </source>
</evidence>
<dbReference type="GO" id="GO:0006790">
    <property type="term" value="P:sulfur compound metabolic process"/>
    <property type="evidence" value="ECO:0007669"/>
    <property type="project" value="TreeGrafter"/>
</dbReference>
<reference evidence="5" key="1">
    <citation type="submission" date="2016-10" db="EMBL/GenBank/DDBJ databases">
        <authorList>
            <person name="Varghese N."/>
            <person name="Submissions S."/>
        </authorList>
    </citation>
    <scope>NUCLEOTIDE SEQUENCE [LARGE SCALE GENOMIC DNA]</scope>
    <source>
        <strain evidence="5">CGMCC 4.5579</strain>
    </source>
</reference>
<feature type="transmembrane region" description="Helical" evidence="2">
    <location>
        <begin position="72"/>
        <end position="93"/>
    </location>
</feature>
<accession>A0A1I5Y8U3</accession>
<evidence type="ECO:0000313" key="5">
    <source>
        <dbReference type="Proteomes" id="UP000198727"/>
    </source>
</evidence>
<evidence type="ECO:0000313" key="4">
    <source>
        <dbReference type="EMBL" id="SFQ40604.1"/>
    </source>
</evidence>
<keyword evidence="2" id="KW-1133">Transmembrane helix</keyword>
<dbReference type="InterPro" id="IPR000572">
    <property type="entry name" value="OxRdtase_Mopterin-bd_dom"/>
</dbReference>
<proteinExistence type="predicted"/>
<dbReference type="RefSeq" id="WP_092532249.1">
    <property type="nucleotide sequence ID" value="NZ_FOWW01000007.1"/>
</dbReference>
<protein>
    <submittedName>
        <fullName evidence="4">DMSO/TMAO reductase YedYZ, molybdopterin-dependent catalytic subunit</fullName>
    </submittedName>
</protein>
<dbReference type="SUPFAM" id="SSF56524">
    <property type="entry name" value="Oxidoreductase molybdopterin-binding domain"/>
    <property type="match status" value="1"/>
</dbReference>
<dbReference type="Gene3D" id="3.90.420.10">
    <property type="entry name" value="Oxidoreductase, molybdopterin-binding domain"/>
    <property type="match status" value="1"/>
</dbReference>
<name>A0A1I5Y8U3_9PSEU</name>
<dbReference type="InterPro" id="IPR014756">
    <property type="entry name" value="Ig_E-set"/>
</dbReference>